<dbReference type="NCBIfam" id="NF009905">
    <property type="entry name" value="PRK13368.1"/>
    <property type="match status" value="1"/>
</dbReference>
<keyword evidence="4 5" id="KW-0448">Lipopolysaccharide biosynthesis</keyword>
<dbReference type="UniPathway" id="UPA00358">
    <property type="reaction ID" value="UER00476"/>
</dbReference>
<dbReference type="EC" id="2.7.7.38" evidence="5"/>
<dbReference type="HAMAP" id="MF_00057">
    <property type="entry name" value="KdsB"/>
    <property type="match status" value="1"/>
</dbReference>
<protein>
    <recommendedName>
        <fullName evidence="5">3-deoxy-manno-octulosonate cytidylyltransferase</fullName>
        <ecNumber evidence="5">2.7.7.38</ecNumber>
    </recommendedName>
    <alternativeName>
        <fullName evidence="5">CMP-2-keto-3-deoxyoctulosonic acid synthase</fullName>
        <shortName evidence="5">CKS</shortName>
        <shortName evidence="5">CMP-KDO synthase</shortName>
    </alternativeName>
</protein>
<reference evidence="6 7" key="1">
    <citation type="submission" date="2020-05" db="EMBL/GenBank/DDBJ databases">
        <authorList>
            <person name="Whitworth D."/>
        </authorList>
    </citation>
    <scope>NUCLEOTIDE SEQUENCE [LARGE SCALE GENOMIC DNA]</scope>
    <source>
        <strain evidence="6 7">CA046A</strain>
    </source>
</reference>
<dbReference type="InterPro" id="IPR003329">
    <property type="entry name" value="Cytidylyl_trans"/>
</dbReference>
<comment type="caution">
    <text evidence="6">The sequence shown here is derived from an EMBL/GenBank/DDBJ whole genome shotgun (WGS) entry which is preliminary data.</text>
</comment>
<dbReference type="GO" id="GO:0005829">
    <property type="term" value="C:cytosol"/>
    <property type="evidence" value="ECO:0007669"/>
    <property type="project" value="TreeGrafter"/>
</dbReference>
<gene>
    <name evidence="5 6" type="primary">kdsB</name>
    <name evidence="6" type="ORF">HNS30_16620</name>
</gene>
<keyword evidence="2 5" id="KW-0808">Transferase</keyword>
<dbReference type="NCBIfam" id="NF003952">
    <property type="entry name" value="PRK05450.1-5"/>
    <property type="match status" value="1"/>
</dbReference>
<dbReference type="EMBL" id="JABFJW010000116">
    <property type="protein sequence ID" value="NOK10660.1"/>
    <property type="molecule type" value="Genomic_DNA"/>
</dbReference>
<comment type="catalytic activity">
    <reaction evidence="5">
        <text>3-deoxy-alpha-D-manno-oct-2-ulosonate + CTP = CMP-3-deoxy-beta-D-manno-octulosonate + diphosphate</text>
        <dbReference type="Rhea" id="RHEA:23448"/>
        <dbReference type="ChEBI" id="CHEBI:33019"/>
        <dbReference type="ChEBI" id="CHEBI:37563"/>
        <dbReference type="ChEBI" id="CHEBI:85986"/>
        <dbReference type="ChEBI" id="CHEBI:85987"/>
        <dbReference type="EC" id="2.7.7.38"/>
    </reaction>
</comment>
<evidence type="ECO:0000256" key="1">
    <source>
        <dbReference type="ARBA" id="ARBA00004370"/>
    </source>
</evidence>
<dbReference type="AlphaFoldDB" id="A0A7Y4NF78"/>
<dbReference type="InterPro" id="IPR029044">
    <property type="entry name" value="Nucleotide-diphossugar_trans"/>
</dbReference>
<dbReference type="GO" id="GO:0033468">
    <property type="term" value="P:CMP-keto-3-deoxy-D-manno-octulosonic acid biosynthetic process"/>
    <property type="evidence" value="ECO:0007669"/>
    <property type="project" value="UniProtKB-UniRule"/>
</dbReference>
<dbReference type="Pfam" id="PF02348">
    <property type="entry name" value="CTP_transf_3"/>
    <property type="match status" value="1"/>
</dbReference>
<organism evidence="6 7">
    <name type="scientific">Corallococcus exercitus</name>
    <dbReference type="NCBI Taxonomy" id="2316736"/>
    <lineage>
        <taxon>Bacteria</taxon>
        <taxon>Pseudomonadati</taxon>
        <taxon>Myxococcota</taxon>
        <taxon>Myxococcia</taxon>
        <taxon>Myxococcales</taxon>
        <taxon>Cystobacterineae</taxon>
        <taxon>Myxococcaceae</taxon>
        <taxon>Corallococcus</taxon>
    </lineage>
</organism>
<dbReference type="FunFam" id="3.90.550.10:FF:000011">
    <property type="entry name" value="3-deoxy-manno-octulosonate cytidylyltransferase"/>
    <property type="match status" value="1"/>
</dbReference>
<comment type="function">
    <text evidence="5">Activates KDO (a required 8-carbon sugar) for incorporation into bacterial lipopolysaccharide in Gram-negative bacteria.</text>
</comment>
<keyword evidence="3 5" id="KW-0548">Nucleotidyltransferase</keyword>
<dbReference type="SUPFAM" id="SSF53448">
    <property type="entry name" value="Nucleotide-diphospho-sugar transferases"/>
    <property type="match status" value="1"/>
</dbReference>
<dbReference type="NCBIfam" id="TIGR00466">
    <property type="entry name" value="kdsB"/>
    <property type="match status" value="1"/>
</dbReference>
<dbReference type="Proteomes" id="UP000528460">
    <property type="component" value="Unassembled WGS sequence"/>
</dbReference>
<evidence type="ECO:0000256" key="3">
    <source>
        <dbReference type="ARBA" id="ARBA00022695"/>
    </source>
</evidence>
<dbReference type="RefSeq" id="WP_171415380.1">
    <property type="nucleotide sequence ID" value="NZ_JABFJW010000116.1"/>
</dbReference>
<evidence type="ECO:0000256" key="5">
    <source>
        <dbReference type="HAMAP-Rule" id="MF_00057"/>
    </source>
</evidence>
<evidence type="ECO:0000256" key="2">
    <source>
        <dbReference type="ARBA" id="ARBA00022679"/>
    </source>
</evidence>
<evidence type="ECO:0000313" key="7">
    <source>
        <dbReference type="Proteomes" id="UP000528460"/>
    </source>
</evidence>
<evidence type="ECO:0000313" key="6">
    <source>
        <dbReference type="EMBL" id="NOK10660.1"/>
    </source>
</evidence>
<proteinExistence type="inferred from homology"/>
<dbReference type="NCBIfam" id="NF003950">
    <property type="entry name" value="PRK05450.1-3"/>
    <property type="match status" value="1"/>
</dbReference>
<dbReference type="Gene3D" id="3.90.550.10">
    <property type="entry name" value="Spore Coat Polysaccharide Biosynthesis Protein SpsA, Chain A"/>
    <property type="match status" value="1"/>
</dbReference>
<evidence type="ECO:0000256" key="4">
    <source>
        <dbReference type="ARBA" id="ARBA00022985"/>
    </source>
</evidence>
<dbReference type="PANTHER" id="PTHR42866:SF2">
    <property type="entry name" value="3-DEOXY-MANNO-OCTULOSONATE CYTIDYLYLTRANSFERASE, MITOCHONDRIAL"/>
    <property type="match status" value="1"/>
</dbReference>
<comment type="similarity">
    <text evidence="5">Belongs to the KdsB family.</text>
</comment>
<dbReference type="GO" id="GO:0009103">
    <property type="term" value="P:lipopolysaccharide biosynthetic process"/>
    <property type="evidence" value="ECO:0007669"/>
    <property type="project" value="UniProtKB-UniRule"/>
</dbReference>
<name>A0A7Y4NF78_9BACT</name>
<dbReference type="InterPro" id="IPR004528">
    <property type="entry name" value="KdsB"/>
</dbReference>
<comment type="subcellular location">
    <subcellularLocation>
        <location evidence="5">Cytoplasm</location>
    </subcellularLocation>
    <subcellularLocation>
        <location evidence="1">Membrane</location>
    </subcellularLocation>
</comment>
<dbReference type="CDD" id="cd02517">
    <property type="entry name" value="CMP-KDO-Synthetase"/>
    <property type="match status" value="1"/>
</dbReference>
<accession>A0A7Y4NF78</accession>
<keyword evidence="5" id="KW-0963">Cytoplasm</keyword>
<dbReference type="GO" id="GO:0016020">
    <property type="term" value="C:membrane"/>
    <property type="evidence" value="ECO:0007669"/>
    <property type="project" value="UniProtKB-SubCell"/>
</dbReference>
<dbReference type="GO" id="GO:0008690">
    <property type="term" value="F:3-deoxy-manno-octulosonate cytidylyltransferase activity"/>
    <property type="evidence" value="ECO:0007669"/>
    <property type="project" value="UniProtKB-UniRule"/>
</dbReference>
<dbReference type="PANTHER" id="PTHR42866">
    <property type="entry name" value="3-DEOXY-MANNO-OCTULOSONATE CYTIDYLYLTRANSFERASE"/>
    <property type="match status" value="1"/>
</dbReference>
<sequence>MPASRTVAVIPARHASTRFPGKPLALIAGTPMVEHVWRRCQEASAFDEVWVATDDARIRDVVEGFGGRAVMTSPACPTGTDRIAEVARARPDVDVWVNVQGDEPLVDPAALQVLAGLFQDPAVHMGTLVRPLEAAEVDNPNVVKAVLALNGDALYFSRAAVPHAREPGTPVNRWAHLGLYGYRRDTLLQLATLEPTPLEEAEKLEQLRALEHGLRIRCAQVSWRTVAVDVPEDVARVEAVLRERAGVR</sequence>
<comment type="pathway">
    <text evidence="5">Nucleotide-sugar biosynthesis; CMP-3-deoxy-D-manno-octulosonate biosynthesis; CMP-3-deoxy-D-manno-octulosonate from 3-deoxy-D-manno-octulosonate and CTP: step 1/1.</text>
</comment>